<dbReference type="Proteomes" id="UP000288291">
    <property type="component" value="Unassembled WGS sequence"/>
</dbReference>
<dbReference type="EMBL" id="RXIA01000038">
    <property type="protein sequence ID" value="RVU69957.1"/>
    <property type="molecule type" value="Genomic_DNA"/>
</dbReference>
<dbReference type="RefSeq" id="WP_103662542.1">
    <property type="nucleotide sequence ID" value="NZ_ML136906.1"/>
</dbReference>
<sequence length="70" mass="7770">MRTETVSAAEGSSEAKQEIVNHTEDQNNQNEISSDMKSNGNTDATNLADQTKTQNTDIDNSEQLKTQKRK</sequence>
<accession>A0A437SSY3</accession>
<evidence type="ECO:0000313" key="2">
    <source>
        <dbReference type="EMBL" id="RVU69957.1"/>
    </source>
</evidence>
<feature type="compositionally biased region" description="Polar residues" evidence="1">
    <location>
        <begin position="26"/>
        <end position="64"/>
    </location>
</feature>
<evidence type="ECO:0000313" key="3">
    <source>
        <dbReference type="Proteomes" id="UP000288291"/>
    </source>
</evidence>
<organism evidence="2 3">
    <name type="scientific">Lactobacillus xujianguonis</name>
    <dbReference type="NCBI Taxonomy" id="2495899"/>
    <lineage>
        <taxon>Bacteria</taxon>
        <taxon>Bacillati</taxon>
        <taxon>Bacillota</taxon>
        <taxon>Bacilli</taxon>
        <taxon>Lactobacillales</taxon>
        <taxon>Lactobacillaceae</taxon>
        <taxon>Lactobacillus</taxon>
    </lineage>
</organism>
<dbReference type="AlphaFoldDB" id="A0A437SSY3"/>
<reference evidence="2 3" key="1">
    <citation type="submission" date="2018-12" db="EMBL/GenBank/DDBJ databases">
        <authorList>
            <person name="Meng J."/>
        </authorList>
    </citation>
    <scope>NUCLEOTIDE SEQUENCE [LARGE SCALE GENOMIC DNA]</scope>
    <source>
        <strain evidence="2 3">HT111-2</strain>
    </source>
</reference>
<comment type="caution">
    <text evidence="2">The sequence shown here is derived from an EMBL/GenBank/DDBJ whole genome shotgun (WGS) entry which is preliminary data.</text>
</comment>
<protein>
    <submittedName>
        <fullName evidence="2">Uncharacterized protein</fullName>
    </submittedName>
</protein>
<evidence type="ECO:0000256" key="1">
    <source>
        <dbReference type="SAM" id="MobiDB-lite"/>
    </source>
</evidence>
<name>A0A437SSY3_9LACO</name>
<feature type="region of interest" description="Disordered" evidence="1">
    <location>
        <begin position="1"/>
        <end position="70"/>
    </location>
</feature>
<proteinExistence type="predicted"/>
<feature type="compositionally biased region" description="Basic and acidic residues" evidence="1">
    <location>
        <begin position="13"/>
        <end position="25"/>
    </location>
</feature>
<gene>
    <name evidence="2" type="ORF">EJK17_10175</name>
</gene>
<keyword evidence="3" id="KW-1185">Reference proteome</keyword>